<organism evidence="2 3">
    <name type="scientific">Nitrososphaera gargensis (strain Ga9.2)</name>
    <dbReference type="NCBI Taxonomy" id="1237085"/>
    <lineage>
        <taxon>Archaea</taxon>
        <taxon>Nitrososphaerota</taxon>
        <taxon>Nitrososphaeria</taxon>
        <taxon>Nitrososphaerales</taxon>
        <taxon>Nitrososphaeraceae</taxon>
        <taxon>Nitrososphaera</taxon>
    </lineage>
</organism>
<keyword evidence="1" id="KW-0812">Transmembrane</keyword>
<dbReference type="BioCyc" id="CNIT1237085:G1324-2410-MONOMER"/>
<dbReference type="STRING" id="1237085.Ngar_c24120"/>
<proteinExistence type="predicted"/>
<accession>K0IL56</accession>
<feature type="transmembrane region" description="Helical" evidence="1">
    <location>
        <begin position="12"/>
        <end position="32"/>
    </location>
</feature>
<dbReference type="InParanoid" id="K0IL56"/>
<dbReference type="HOGENOM" id="CLU_1145260_0_0_2"/>
<dbReference type="Proteomes" id="UP000008037">
    <property type="component" value="Chromosome"/>
</dbReference>
<dbReference type="KEGG" id="nga:Ngar_c24120"/>
<reference evidence="2 3" key="1">
    <citation type="journal article" date="2012" name="Environ. Microbiol.">
        <title>The genome of the ammonia-oxidizing Candidatus Nitrososphaera gargensis: insights into metabolic versatility and environmental adaptations.</title>
        <authorList>
            <person name="Spang A."/>
            <person name="Poehlein A."/>
            <person name="Offre P."/>
            <person name="Zumbragel S."/>
            <person name="Haider S."/>
            <person name="Rychlik N."/>
            <person name="Nowka B."/>
            <person name="Schmeisser C."/>
            <person name="Lebedeva E.V."/>
            <person name="Rattei T."/>
            <person name="Bohm C."/>
            <person name="Schmid M."/>
            <person name="Galushko A."/>
            <person name="Hatzenpichler R."/>
            <person name="Weinmaier T."/>
            <person name="Daniel R."/>
            <person name="Schleper C."/>
            <person name="Spieck E."/>
            <person name="Streit W."/>
            <person name="Wagner M."/>
        </authorList>
    </citation>
    <scope>NUCLEOTIDE SEQUENCE [LARGE SCALE GENOMIC DNA]</scope>
    <source>
        <strain evidence="3">Ga9.2</strain>
    </source>
</reference>
<name>K0IL56_NITGG</name>
<evidence type="ECO:0000313" key="3">
    <source>
        <dbReference type="Proteomes" id="UP000008037"/>
    </source>
</evidence>
<dbReference type="AlphaFoldDB" id="K0IL56"/>
<evidence type="ECO:0000313" key="2">
    <source>
        <dbReference type="EMBL" id="AFU59337.1"/>
    </source>
</evidence>
<keyword evidence="1" id="KW-1133">Transmembrane helix</keyword>
<keyword evidence="3" id="KW-1185">Reference proteome</keyword>
<dbReference type="EMBL" id="CP002408">
    <property type="protein sequence ID" value="AFU59337.1"/>
    <property type="molecule type" value="Genomic_DNA"/>
</dbReference>
<sequence length="294" mass="31353">MIGREVSRQKVVAAASIAAAAIVLAIFVAATLPDRGDTTVATNNSSAAGQQQDDDNNNSTEQIRNIIYNVKFECGTISGDEGPLRPGHYDTDIGIFNKQDFAVKVQWSATANDSRNTNSILRTLQPQSVTGIVCKDLRQILGNNQSFVEGYVIINVPVEQGLLGSLSGGSTVLGRSSDDINILEVQAFYTANALAELPHPVLVDKITFAITNDTSGKIPADMIGKTLDITVPSEMNEISDPEAKVRNVLAEKYALSEQELVGLQIEVRDIGIGVGTMIDDHAISLSKITPQASG</sequence>
<keyword evidence="1" id="KW-0472">Membrane</keyword>
<protein>
    <submittedName>
        <fullName evidence="2">Uncharacterized protein</fullName>
    </submittedName>
</protein>
<gene>
    <name evidence="2" type="ordered locus">Ngar_c24120</name>
</gene>
<evidence type="ECO:0000256" key="1">
    <source>
        <dbReference type="SAM" id="Phobius"/>
    </source>
</evidence>